<dbReference type="GO" id="GO:0009451">
    <property type="term" value="P:RNA modification"/>
    <property type="evidence" value="ECO:0007669"/>
    <property type="project" value="InterPro"/>
</dbReference>
<dbReference type="OrthoDB" id="185373at2759"/>
<gene>
    <name evidence="3" type="ORF">SI8410_08011365</name>
</gene>
<dbReference type="Pfam" id="PF20431">
    <property type="entry name" value="E_motif"/>
    <property type="match status" value="1"/>
</dbReference>
<dbReference type="SUPFAM" id="SSF48452">
    <property type="entry name" value="TPR-like"/>
    <property type="match status" value="1"/>
</dbReference>
<feature type="repeat" description="PPR" evidence="2">
    <location>
        <begin position="393"/>
        <end position="427"/>
    </location>
</feature>
<sequence length="619" mass="68059">MARRRWSRAEEERVVALVEKCRLSRRKLQQVHSHVLVSGGQHNNYVAAKLVRAMAELGHLRDARELFDAMPDPNDFLWNALIWGYARPPDPDCAGGQDCCWEALHSYGRMHRSLSSSPRPLAFTLSSALKACAKLSAVEEGTQIHAHAFKYGFQSDARVQTTLVDLYGFCRRPADARRVFDRIVSASGGIGDVQVWNTMIAGYHLSGDADAARRLFDEMPERNTFSWMEMVRGYAATGRPEDLRRLLKVLPLARDDVDRVVISTAVITGFLKCGDAAAARVLFDEMPTPDVAAWNAIISGYAGAGLPEQAVDLFRLLLEDCTVRPNRATVVAAAAACAQLGSAESARWVADCVDRRGAELLNGHAVAALVDMHAKCGDLRRACGMFRRWNPKDLVCYSSMIAAFGVHGRGKEAIELFGELLAAGLRPDGVCFVSVLAACSHAGLVDEGQQIFQSMRRDHGISPATEHYVSLVDMLGRAGRIDEALCTIAEEMVPAVGHHAGVWGALLGACRSHRNVPVAEEAARWLMELEPNNAGNYVLLSNVYAAARRWEDAARVRGLMRQRGMRKPPGWSWLEVSGRTQRFLTGQLDEHSELQPVLAVLGWELSGEGLPLIFPTEVE</sequence>
<dbReference type="Pfam" id="PF01535">
    <property type="entry name" value="PPR"/>
    <property type="match status" value="6"/>
</dbReference>
<dbReference type="InterPro" id="IPR046848">
    <property type="entry name" value="E_motif"/>
</dbReference>
<dbReference type="InterPro" id="IPR011990">
    <property type="entry name" value="TPR-like_helical_dom_sf"/>
</dbReference>
<keyword evidence="1" id="KW-0677">Repeat</keyword>
<evidence type="ECO:0000313" key="3">
    <source>
        <dbReference type="EMBL" id="CAA7400687.1"/>
    </source>
</evidence>
<dbReference type="FunFam" id="1.25.40.10:FF:000090">
    <property type="entry name" value="Pentatricopeptide repeat-containing protein, chloroplastic"/>
    <property type="match status" value="1"/>
</dbReference>
<dbReference type="Gene3D" id="1.25.40.10">
    <property type="entry name" value="Tetratricopeptide repeat domain"/>
    <property type="match status" value="4"/>
</dbReference>
<reference evidence="3" key="1">
    <citation type="submission" date="2020-02" db="EMBL/GenBank/DDBJ databases">
        <authorList>
            <person name="Scholz U."/>
            <person name="Mascher M."/>
            <person name="Fiebig A."/>
        </authorList>
    </citation>
    <scope>NUCLEOTIDE SEQUENCE</scope>
</reference>
<dbReference type="NCBIfam" id="TIGR00756">
    <property type="entry name" value="PPR"/>
    <property type="match status" value="3"/>
</dbReference>
<dbReference type="EMBL" id="LR746271">
    <property type="protein sequence ID" value="CAA7400687.1"/>
    <property type="molecule type" value="Genomic_DNA"/>
</dbReference>
<dbReference type="Proteomes" id="UP000663760">
    <property type="component" value="Chromosome 8"/>
</dbReference>
<organism evidence="3 4">
    <name type="scientific">Spirodela intermedia</name>
    <name type="common">Intermediate duckweed</name>
    <dbReference type="NCBI Taxonomy" id="51605"/>
    <lineage>
        <taxon>Eukaryota</taxon>
        <taxon>Viridiplantae</taxon>
        <taxon>Streptophyta</taxon>
        <taxon>Embryophyta</taxon>
        <taxon>Tracheophyta</taxon>
        <taxon>Spermatophyta</taxon>
        <taxon>Magnoliopsida</taxon>
        <taxon>Liliopsida</taxon>
        <taxon>Araceae</taxon>
        <taxon>Lemnoideae</taxon>
        <taxon>Spirodela</taxon>
    </lineage>
</organism>
<proteinExistence type="predicted"/>
<dbReference type="PANTHER" id="PTHR47926:SF457">
    <property type="entry name" value="PENTACOTRIPEPTIDE-REPEAT REGION OF PRORP DOMAIN-CONTAINING PROTEIN"/>
    <property type="match status" value="1"/>
</dbReference>
<protein>
    <submittedName>
        <fullName evidence="3">Uncharacterized protein</fullName>
    </submittedName>
</protein>
<evidence type="ECO:0000256" key="1">
    <source>
        <dbReference type="ARBA" id="ARBA00022737"/>
    </source>
</evidence>
<dbReference type="AlphaFoldDB" id="A0A7I8KSB1"/>
<keyword evidence="4" id="KW-1185">Reference proteome</keyword>
<evidence type="ECO:0000256" key="2">
    <source>
        <dbReference type="PROSITE-ProRule" id="PRU00708"/>
    </source>
</evidence>
<feature type="repeat" description="PPR" evidence="2">
    <location>
        <begin position="290"/>
        <end position="325"/>
    </location>
</feature>
<accession>A0A7I8KSB1</accession>
<evidence type="ECO:0000313" key="4">
    <source>
        <dbReference type="Proteomes" id="UP000663760"/>
    </source>
</evidence>
<dbReference type="PROSITE" id="PS51375">
    <property type="entry name" value="PPR"/>
    <property type="match status" value="4"/>
</dbReference>
<dbReference type="InterPro" id="IPR046960">
    <property type="entry name" value="PPR_At4g14850-like_plant"/>
</dbReference>
<dbReference type="InterPro" id="IPR002885">
    <property type="entry name" value="PPR_rpt"/>
</dbReference>
<dbReference type="PANTHER" id="PTHR47926">
    <property type="entry name" value="PENTATRICOPEPTIDE REPEAT-CONTAINING PROTEIN"/>
    <property type="match status" value="1"/>
</dbReference>
<name>A0A7I8KSB1_SPIIN</name>
<feature type="repeat" description="PPR" evidence="2">
    <location>
        <begin position="192"/>
        <end position="226"/>
    </location>
</feature>
<feature type="repeat" description="PPR" evidence="2">
    <location>
        <begin position="428"/>
        <end position="463"/>
    </location>
</feature>
<dbReference type="GO" id="GO:0003723">
    <property type="term" value="F:RNA binding"/>
    <property type="evidence" value="ECO:0007669"/>
    <property type="project" value="InterPro"/>
</dbReference>